<dbReference type="OrthoDB" id="3778217at2759"/>
<feature type="region of interest" description="Disordered" evidence="1">
    <location>
        <begin position="1"/>
        <end position="20"/>
    </location>
</feature>
<feature type="compositionally biased region" description="Pro residues" evidence="1">
    <location>
        <begin position="1"/>
        <end position="10"/>
    </location>
</feature>
<evidence type="ECO:0000256" key="2">
    <source>
        <dbReference type="SAM" id="Phobius"/>
    </source>
</evidence>
<feature type="transmembrane region" description="Helical" evidence="2">
    <location>
        <begin position="26"/>
        <end position="49"/>
    </location>
</feature>
<comment type="caution">
    <text evidence="3">The sequence shown here is derived from an EMBL/GenBank/DDBJ whole genome shotgun (WGS) entry which is preliminary data.</text>
</comment>
<name>A0A9W8XQ90_9PLEO</name>
<organism evidence="3 4">
    <name type="scientific">Didymosphaeria variabile</name>
    <dbReference type="NCBI Taxonomy" id="1932322"/>
    <lineage>
        <taxon>Eukaryota</taxon>
        <taxon>Fungi</taxon>
        <taxon>Dikarya</taxon>
        <taxon>Ascomycota</taxon>
        <taxon>Pezizomycotina</taxon>
        <taxon>Dothideomycetes</taxon>
        <taxon>Pleosporomycetidae</taxon>
        <taxon>Pleosporales</taxon>
        <taxon>Massarineae</taxon>
        <taxon>Didymosphaeriaceae</taxon>
        <taxon>Didymosphaeria</taxon>
    </lineage>
</organism>
<evidence type="ECO:0000313" key="3">
    <source>
        <dbReference type="EMBL" id="KAJ4356399.1"/>
    </source>
</evidence>
<keyword evidence="2" id="KW-0812">Transmembrane</keyword>
<evidence type="ECO:0000313" key="4">
    <source>
        <dbReference type="Proteomes" id="UP001140513"/>
    </source>
</evidence>
<dbReference type="RefSeq" id="XP_056073525.1">
    <property type="nucleotide sequence ID" value="XM_056213217.1"/>
</dbReference>
<protein>
    <submittedName>
        <fullName evidence="3">Uncharacterized protein</fullName>
    </submittedName>
</protein>
<keyword evidence="2" id="KW-0472">Membrane</keyword>
<proteinExistence type="predicted"/>
<evidence type="ECO:0000256" key="1">
    <source>
        <dbReference type="SAM" id="MobiDB-lite"/>
    </source>
</evidence>
<dbReference type="EMBL" id="JAPEUX010000003">
    <property type="protein sequence ID" value="KAJ4356399.1"/>
    <property type="molecule type" value="Genomic_DNA"/>
</dbReference>
<keyword evidence="4" id="KW-1185">Reference proteome</keyword>
<accession>A0A9W8XQ90</accession>
<gene>
    <name evidence="3" type="ORF">N0V89_004432</name>
</gene>
<dbReference type="Proteomes" id="UP001140513">
    <property type="component" value="Unassembled WGS sequence"/>
</dbReference>
<dbReference type="AlphaFoldDB" id="A0A9W8XQ90"/>
<keyword evidence="2" id="KW-1133">Transmembrane helix</keyword>
<reference evidence="3" key="1">
    <citation type="submission" date="2022-10" db="EMBL/GenBank/DDBJ databases">
        <title>Tapping the CABI collections for fungal endophytes: first genome assemblies for Collariella, Neodidymelliopsis, Ascochyta clinopodiicola, Didymella pomorum, Didymosphaeria variabile, Neocosmospora piperis and Neocucurbitaria cava.</title>
        <authorList>
            <person name="Hill R."/>
        </authorList>
    </citation>
    <scope>NUCLEOTIDE SEQUENCE</scope>
    <source>
        <strain evidence="3">IMI 356815</strain>
    </source>
</reference>
<sequence>MDSGPGPPQQSPDDYSARERRERTGVAVGITIGVLVLFAGPLCLLWYATWRRKRRVRKKELRDLGGTTAISHDEKYGTNSFERTAATTLTTTLAASEEPTEAELARWREVQFTETELERLKRDPTSPLNRLLKPLEHATPAELLGLDKTSYLRDLPAATSSPSGLDEIPEITILPSRLPPGTADFAVEQSKQQESRDDVGKCINPWAVEHEPNPVIFKHLLGRRGEKLGHEKVVTQADGSKHRNEASSERPMIIDALKRKQRVGRGVQFVTVIKHQLTGLIKSPSI</sequence>
<dbReference type="GeneID" id="80907962"/>